<dbReference type="Proteomes" id="UP000217784">
    <property type="component" value="Unassembled WGS sequence"/>
</dbReference>
<keyword evidence="2" id="KW-1277">Toxin-antitoxin system</keyword>
<dbReference type="GO" id="GO:0004540">
    <property type="term" value="F:RNA nuclease activity"/>
    <property type="evidence" value="ECO:0007669"/>
    <property type="project" value="InterPro"/>
</dbReference>
<evidence type="ECO:0000313" key="7">
    <source>
        <dbReference type="EMBL" id="PAV06141.1"/>
    </source>
</evidence>
<dbReference type="EMBL" id="LMVM01000001">
    <property type="protein sequence ID" value="PAV06141.1"/>
    <property type="molecule type" value="Genomic_DNA"/>
</dbReference>
<accession>A0A2A2H9K4</accession>
<organism evidence="7 8">
    <name type="scientific">Methanobacterium bryantii</name>
    <dbReference type="NCBI Taxonomy" id="2161"/>
    <lineage>
        <taxon>Archaea</taxon>
        <taxon>Methanobacteriati</taxon>
        <taxon>Methanobacteriota</taxon>
        <taxon>Methanomada group</taxon>
        <taxon>Methanobacteria</taxon>
        <taxon>Methanobacteriales</taxon>
        <taxon>Methanobacteriaceae</taxon>
        <taxon>Methanobacterium</taxon>
    </lineage>
</organism>
<dbReference type="InterPro" id="IPR037038">
    <property type="entry name" value="HepT-like_sf"/>
</dbReference>
<name>A0A2A2H9K4_METBR</name>
<dbReference type="RefSeq" id="WP_095651927.1">
    <property type="nucleotide sequence ID" value="NZ_LMVM01000001.1"/>
</dbReference>
<evidence type="ECO:0000256" key="2">
    <source>
        <dbReference type="ARBA" id="ARBA00022649"/>
    </source>
</evidence>
<keyword evidence="3" id="KW-0540">Nuclease</keyword>
<keyword evidence="5" id="KW-0378">Hydrolase</keyword>
<dbReference type="AlphaFoldDB" id="A0A2A2H9K4"/>
<keyword evidence="8" id="KW-1185">Reference proteome</keyword>
<dbReference type="InterPro" id="IPR051813">
    <property type="entry name" value="HepT_RNase_toxin"/>
</dbReference>
<comment type="similarity">
    <text evidence="6">Belongs to the HepT RNase toxin family.</text>
</comment>
<dbReference type="GO" id="GO:0000166">
    <property type="term" value="F:nucleotide binding"/>
    <property type="evidence" value="ECO:0007669"/>
    <property type="project" value="UniProtKB-KW"/>
</dbReference>
<evidence type="ECO:0000256" key="5">
    <source>
        <dbReference type="ARBA" id="ARBA00022801"/>
    </source>
</evidence>
<reference evidence="7 8" key="1">
    <citation type="journal article" date="2017" name="BMC Genomics">
        <title>Genomic analysis of methanogenic archaea reveals a shift towards energy conservation.</title>
        <authorList>
            <person name="Gilmore S.P."/>
            <person name="Henske J.K."/>
            <person name="Sexton J.A."/>
            <person name="Solomon K.V."/>
            <person name="Seppala S."/>
            <person name="Yoo J.I."/>
            <person name="Huyett L.M."/>
            <person name="Pressman A."/>
            <person name="Cogan J.Z."/>
            <person name="Kivenson V."/>
            <person name="Peng X."/>
            <person name="Tan Y."/>
            <person name="Valentine D.L."/>
            <person name="O'Malley M.A."/>
        </authorList>
    </citation>
    <scope>NUCLEOTIDE SEQUENCE [LARGE SCALE GENOMIC DNA]</scope>
    <source>
        <strain evidence="7 8">M.o.H.</strain>
    </source>
</reference>
<evidence type="ECO:0000256" key="1">
    <source>
        <dbReference type="ARBA" id="ARBA00022553"/>
    </source>
</evidence>
<dbReference type="PANTHER" id="PTHR34139:SF1">
    <property type="entry name" value="RNASE MJ1380-RELATED"/>
    <property type="match status" value="1"/>
</dbReference>
<dbReference type="GO" id="GO:0110001">
    <property type="term" value="C:toxin-antitoxin complex"/>
    <property type="evidence" value="ECO:0007669"/>
    <property type="project" value="InterPro"/>
</dbReference>
<dbReference type="Gene3D" id="1.20.120.580">
    <property type="entry name" value="bsu32300-like"/>
    <property type="match status" value="1"/>
</dbReference>
<dbReference type="PANTHER" id="PTHR34139">
    <property type="entry name" value="UPF0331 PROTEIN MJ0127"/>
    <property type="match status" value="1"/>
</dbReference>
<evidence type="ECO:0000313" key="8">
    <source>
        <dbReference type="Proteomes" id="UP000217784"/>
    </source>
</evidence>
<evidence type="ECO:0000256" key="6">
    <source>
        <dbReference type="ARBA" id="ARBA00024207"/>
    </source>
</evidence>
<dbReference type="GO" id="GO:0016787">
    <property type="term" value="F:hydrolase activity"/>
    <property type="evidence" value="ECO:0007669"/>
    <property type="project" value="UniProtKB-KW"/>
</dbReference>
<protein>
    <recommendedName>
        <fullName evidence="9">DUF86 domain-containing protein</fullName>
    </recommendedName>
</protein>
<gene>
    <name evidence="7" type="ORF">ASJ80_15020</name>
</gene>
<dbReference type="Pfam" id="PF01934">
    <property type="entry name" value="HepT-like"/>
    <property type="match status" value="1"/>
</dbReference>
<sequence length="115" mass="13444">MNRDQIFLRHILDEIEFLEEVFPINSSKELLSDPVIQRASVRSLEIIGEAVKNLSNNFKADNSQIEWKEIAGMRDKLIHRYFSVDLDIVYEVLMNRLPELKITVLNALNLFNDLL</sequence>
<evidence type="ECO:0000256" key="4">
    <source>
        <dbReference type="ARBA" id="ARBA00022741"/>
    </source>
</evidence>
<dbReference type="OrthoDB" id="318716at2157"/>
<comment type="caution">
    <text evidence="7">The sequence shown here is derived from an EMBL/GenBank/DDBJ whole genome shotgun (WGS) entry which is preliminary data.</text>
</comment>
<dbReference type="InterPro" id="IPR008201">
    <property type="entry name" value="HepT-like"/>
</dbReference>
<evidence type="ECO:0000256" key="3">
    <source>
        <dbReference type="ARBA" id="ARBA00022722"/>
    </source>
</evidence>
<evidence type="ECO:0008006" key="9">
    <source>
        <dbReference type="Google" id="ProtNLM"/>
    </source>
</evidence>
<proteinExistence type="inferred from homology"/>
<keyword evidence="1" id="KW-0597">Phosphoprotein</keyword>
<keyword evidence="4" id="KW-0547">Nucleotide-binding</keyword>